<reference evidence="1" key="1">
    <citation type="submission" date="2012-04" db="EMBL/GenBank/DDBJ databases">
        <title>The Genome Sequence of Fusarium oxysporum melonis.</title>
        <authorList>
            <consortium name="The Broad Institute Genome Sequencing Platform"/>
            <person name="Ma L.-J."/>
            <person name="Gale L.R."/>
            <person name="Schwartz D.C."/>
            <person name="Zhou S."/>
            <person name="Corby-Kistler H."/>
            <person name="Young S.K."/>
            <person name="Zeng Q."/>
            <person name="Gargeya S."/>
            <person name="Fitzgerald M."/>
            <person name="Haas B."/>
            <person name="Abouelleil A."/>
            <person name="Alvarado L."/>
            <person name="Arachchi H.M."/>
            <person name="Berlin A."/>
            <person name="Brown A."/>
            <person name="Chapman S.B."/>
            <person name="Chen Z."/>
            <person name="Dunbar C."/>
            <person name="Freedman E."/>
            <person name="Gearin G."/>
            <person name="Goldberg J."/>
            <person name="Griggs A."/>
            <person name="Gujja S."/>
            <person name="Heiman D."/>
            <person name="Howarth C."/>
            <person name="Larson L."/>
            <person name="Lui A."/>
            <person name="MacDonald P.J.P."/>
            <person name="Montmayeur A."/>
            <person name="Murphy C."/>
            <person name="Neiman D."/>
            <person name="Pearson M."/>
            <person name="Priest M."/>
            <person name="Roberts A."/>
            <person name="Saif S."/>
            <person name="Shea T."/>
            <person name="Shenoy N."/>
            <person name="Sisk P."/>
            <person name="Stolte C."/>
            <person name="Sykes S."/>
            <person name="Wortman J."/>
            <person name="Nusbaum C."/>
            <person name="Birren B."/>
        </authorList>
    </citation>
    <scope>NUCLEOTIDE SEQUENCE</scope>
    <source>
        <strain evidence="1">26406</strain>
    </source>
</reference>
<dbReference type="Proteomes" id="UP000030703">
    <property type="component" value="Unassembled WGS sequence"/>
</dbReference>
<dbReference type="VEuPathDB" id="FungiDB:FOMG_17940"/>
<dbReference type="HOGENOM" id="CLU_3207684_0_0_1"/>
<proteinExistence type="predicted"/>
<protein>
    <submittedName>
        <fullName evidence="1">Uncharacterized protein</fullName>
    </submittedName>
</protein>
<accession>W9Z0T2</accession>
<name>W9Z0T2_FUSOX</name>
<dbReference type="EMBL" id="JH659404">
    <property type="protein sequence ID" value="EXK25404.1"/>
    <property type="molecule type" value="Genomic_DNA"/>
</dbReference>
<dbReference type="AlphaFoldDB" id="W9Z0T2"/>
<gene>
    <name evidence="1" type="ORF">FOMG_17940</name>
</gene>
<evidence type="ECO:0000313" key="1">
    <source>
        <dbReference type="EMBL" id="EXK25404.1"/>
    </source>
</evidence>
<reference evidence="1" key="2">
    <citation type="submission" date="2012-05" db="EMBL/GenBank/DDBJ databases">
        <title>Annotation of the Genome Sequence of Fusarium oxysporum f. sp. melonis 26406.</title>
        <authorList>
            <consortium name="The Broad Institute Genomics Platform"/>
            <person name="Ma L.-J."/>
            <person name="Corby-Kistler H."/>
            <person name="Broz K."/>
            <person name="Gale L.R."/>
            <person name="Jonkers W."/>
            <person name="O'Donnell K."/>
            <person name="Ploetz R."/>
            <person name="Steinberg C."/>
            <person name="Schwartz D.C."/>
            <person name="VanEtten H."/>
            <person name="Zhou S."/>
            <person name="Young S.K."/>
            <person name="Zeng Q."/>
            <person name="Gargeya S."/>
            <person name="Fitzgerald M."/>
            <person name="Abouelleil A."/>
            <person name="Alvarado L."/>
            <person name="Chapman S.B."/>
            <person name="Gainer-Dewar J."/>
            <person name="Goldberg J."/>
            <person name="Griggs A."/>
            <person name="Gujja S."/>
            <person name="Hansen M."/>
            <person name="Howarth C."/>
            <person name="Imamovic A."/>
            <person name="Ireland A."/>
            <person name="Larimer J."/>
            <person name="McCowan C."/>
            <person name="Murphy C."/>
            <person name="Pearson M."/>
            <person name="Poon T.W."/>
            <person name="Priest M."/>
            <person name="Roberts A."/>
            <person name="Saif S."/>
            <person name="Shea T."/>
            <person name="Sykes S."/>
            <person name="Wortman J."/>
            <person name="Nusbaum C."/>
            <person name="Birren B."/>
        </authorList>
    </citation>
    <scope>NUCLEOTIDE SEQUENCE</scope>
    <source>
        <strain evidence="1">26406</strain>
    </source>
</reference>
<organism evidence="1">
    <name type="scientific">Fusarium oxysporum f. sp. melonis 26406</name>
    <dbReference type="NCBI Taxonomy" id="1089452"/>
    <lineage>
        <taxon>Eukaryota</taxon>
        <taxon>Fungi</taxon>
        <taxon>Dikarya</taxon>
        <taxon>Ascomycota</taxon>
        <taxon>Pezizomycotina</taxon>
        <taxon>Sordariomycetes</taxon>
        <taxon>Hypocreomycetidae</taxon>
        <taxon>Hypocreales</taxon>
        <taxon>Nectriaceae</taxon>
        <taxon>Fusarium</taxon>
        <taxon>Fusarium oxysporum species complex</taxon>
    </lineage>
</organism>
<sequence>MKSPPRTEYTSGKIRQNLLKSPCYRDQDNLQGVAYILVSGNTTSS</sequence>